<keyword evidence="1" id="KW-1133">Transmembrane helix</keyword>
<evidence type="ECO:0000256" key="1">
    <source>
        <dbReference type="SAM" id="Phobius"/>
    </source>
</evidence>
<reference evidence="3" key="1">
    <citation type="journal article" date="2023" name="bioRxiv">
        <title>Complete genome of the Medicago anthracnose fungus, Colletotrichum destructivum, reveals a mini-chromosome-like region within a core chromosome.</title>
        <authorList>
            <person name="Lapalu N."/>
            <person name="Simon A."/>
            <person name="Lu A."/>
            <person name="Plaumann P.-L."/>
            <person name="Amselem J."/>
            <person name="Pigne S."/>
            <person name="Auger A."/>
            <person name="Koch C."/>
            <person name="Dallery J.-F."/>
            <person name="O'Connell R.J."/>
        </authorList>
    </citation>
    <scope>NUCLEOTIDE SEQUENCE [LARGE SCALE GENOMIC DNA]</scope>
    <source>
        <strain evidence="3">CBS 520.97</strain>
    </source>
</reference>
<accession>A0AAX4IM87</accession>
<feature type="transmembrane region" description="Helical" evidence="1">
    <location>
        <begin position="438"/>
        <end position="461"/>
    </location>
</feature>
<name>A0AAX4IM87_9PEZI</name>
<feature type="transmembrane region" description="Helical" evidence="1">
    <location>
        <begin position="304"/>
        <end position="325"/>
    </location>
</feature>
<keyword evidence="1" id="KW-0472">Membrane</keyword>
<proteinExistence type="predicted"/>
<feature type="transmembrane region" description="Helical" evidence="1">
    <location>
        <begin position="237"/>
        <end position="256"/>
    </location>
</feature>
<dbReference type="EMBL" id="CP137310">
    <property type="protein sequence ID" value="WQF84545.1"/>
    <property type="molecule type" value="Genomic_DNA"/>
</dbReference>
<gene>
    <name evidence="2" type="ORF">CDEST_09559</name>
</gene>
<dbReference type="KEGG" id="cdet:87946062"/>
<dbReference type="GeneID" id="87946062"/>
<dbReference type="AlphaFoldDB" id="A0AAX4IM87"/>
<protein>
    <submittedName>
        <fullName evidence="2">Uncharacterized protein</fullName>
    </submittedName>
</protein>
<keyword evidence="3" id="KW-1185">Reference proteome</keyword>
<dbReference type="RefSeq" id="XP_062781769.1">
    <property type="nucleotide sequence ID" value="XM_062925718.1"/>
</dbReference>
<sequence>MSVRHISANGYEHDGGYEAIPLPQRSRNVEQDQTDDVDIDESTYTHSTKARGMADLILVSLARNIRLRMMRPIARTKRKKLIWKRTILGFRCFFGVGIALNAAFQIMLAVTDSKDFEVDSPNFPLYKNTRYGTCPTVGMEHVNCTEFTNLNYTESTRTWALRAHGPLGSMEGLCEAVYCLQGFKIVPSVPLEAAFRQGSLGLWLAINIAATAAFEFLKSEATFEQHLPEDCKDRPVLNWTILTRCYSLASFFLWWYGYHVFNTSTTNIQPICAFAWLTTWRFANNFHHHPVRCAFHRWPILSKVVFAALYVLAIAQWIACARVFTTTTGLMFAERTPGGYQCLEKQIGAAPGSSPCSPAEICAIERLFVAQDFDVERTDFRWYPLLVLTFCLLSFAAAADVLWSIGFEVSLCGGWAGGPYCLQDDIFDVFPLSHLTDFALTMLSIAYFVIGVREAVGSLLYDDRESRILVDVACRAVHFEMSSWRQFLDVKWNMAWRFTKLWLNA</sequence>
<feature type="transmembrane region" description="Helical" evidence="1">
    <location>
        <begin position="200"/>
        <end position="217"/>
    </location>
</feature>
<organism evidence="2 3">
    <name type="scientific">Colletotrichum destructivum</name>
    <dbReference type="NCBI Taxonomy" id="34406"/>
    <lineage>
        <taxon>Eukaryota</taxon>
        <taxon>Fungi</taxon>
        <taxon>Dikarya</taxon>
        <taxon>Ascomycota</taxon>
        <taxon>Pezizomycotina</taxon>
        <taxon>Sordariomycetes</taxon>
        <taxon>Hypocreomycetidae</taxon>
        <taxon>Glomerellales</taxon>
        <taxon>Glomerellaceae</taxon>
        <taxon>Colletotrichum</taxon>
        <taxon>Colletotrichum destructivum species complex</taxon>
    </lineage>
</organism>
<keyword evidence="1" id="KW-0812">Transmembrane</keyword>
<dbReference type="Proteomes" id="UP001322277">
    <property type="component" value="Chromosome 6"/>
</dbReference>
<feature type="transmembrane region" description="Helical" evidence="1">
    <location>
        <begin position="88"/>
        <end position="110"/>
    </location>
</feature>
<evidence type="ECO:0000313" key="3">
    <source>
        <dbReference type="Proteomes" id="UP001322277"/>
    </source>
</evidence>
<evidence type="ECO:0000313" key="2">
    <source>
        <dbReference type="EMBL" id="WQF84545.1"/>
    </source>
</evidence>
<feature type="transmembrane region" description="Helical" evidence="1">
    <location>
        <begin position="382"/>
        <end position="405"/>
    </location>
</feature>